<dbReference type="GO" id="GO:0016747">
    <property type="term" value="F:acyltransferase activity, transferring groups other than amino-acyl groups"/>
    <property type="evidence" value="ECO:0007669"/>
    <property type="project" value="InterPro"/>
</dbReference>
<proteinExistence type="predicted"/>
<dbReference type="Pfam" id="PF00583">
    <property type="entry name" value="Acetyltransf_1"/>
    <property type="match status" value="1"/>
</dbReference>
<gene>
    <name evidence="4" type="ORF">C8D95_10356</name>
</gene>
<reference evidence="4 5" key="1">
    <citation type="submission" date="2018-05" db="EMBL/GenBank/DDBJ databases">
        <title>Genomic Encyclopedia of Type Strains, Phase IV (KMG-IV): sequencing the most valuable type-strain genomes for metagenomic binning, comparative biology and taxonomic classification.</title>
        <authorList>
            <person name="Goeker M."/>
        </authorList>
    </citation>
    <scope>NUCLEOTIDE SEQUENCE [LARGE SCALE GENOMIC DNA]</scope>
    <source>
        <strain evidence="4 5">DSM 103371</strain>
    </source>
</reference>
<dbReference type="SUPFAM" id="SSF55729">
    <property type="entry name" value="Acyl-CoA N-acyltransferases (Nat)"/>
    <property type="match status" value="1"/>
</dbReference>
<keyword evidence="5" id="KW-1185">Reference proteome</keyword>
<dbReference type="Gene3D" id="3.40.630.30">
    <property type="match status" value="1"/>
</dbReference>
<protein>
    <submittedName>
        <fullName evidence="4">Acetyltransferase (GNAT) family protein</fullName>
    </submittedName>
</protein>
<name>A0A316G9C9_9RHOB</name>
<evidence type="ECO:0000313" key="5">
    <source>
        <dbReference type="Proteomes" id="UP000245390"/>
    </source>
</evidence>
<dbReference type="CDD" id="cd04301">
    <property type="entry name" value="NAT_SF"/>
    <property type="match status" value="1"/>
</dbReference>
<comment type="caution">
    <text evidence="4">The sequence shown here is derived from an EMBL/GenBank/DDBJ whole genome shotgun (WGS) entry which is preliminary data.</text>
</comment>
<keyword evidence="1 4" id="KW-0808">Transferase</keyword>
<dbReference type="EMBL" id="QGGV01000003">
    <property type="protein sequence ID" value="PWK56825.1"/>
    <property type="molecule type" value="Genomic_DNA"/>
</dbReference>
<evidence type="ECO:0000259" key="3">
    <source>
        <dbReference type="PROSITE" id="PS51186"/>
    </source>
</evidence>
<dbReference type="RefSeq" id="WP_164721623.1">
    <property type="nucleotide sequence ID" value="NZ_CP034588.1"/>
</dbReference>
<dbReference type="PANTHER" id="PTHR43877">
    <property type="entry name" value="AMINOALKYLPHOSPHONATE N-ACETYLTRANSFERASE-RELATED-RELATED"/>
    <property type="match status" value="1"/>
</dbReference>
<dbReference type="PANTHER" id="PTHR43877:SF2">
    <property type="entry name" value="AMINOALKYLPHOSPHONATE N-ACETYLTRANSFERASE-RELATED"/>
    <property type="match status" value="1"/>
</dbReference>
<keyword evidence="2" id="KW-0012">Acyltransferase</keyword>
<dbReference type="AlphaFoldDB" id="A0A316G9C9"/>
<evidence type="ECO:0000256" key="1">
    <source>
        <dbReference type="ARBA" id="ARBA00022679"/>
    </source>
</evidence>
<dbReference type="InterPro" id="IPR000182">
    <property type="entry name" value="GNAT_dom"/>
</dbReference>
<feature type="domain" description="N-acetyltransferase" evidence="3">
    <location>
        <begin position="12"/>
        <end position="172"/>
    </location>
</feature>
<sequence>MSLRIRRLVSVDEVHGLTPHLADYVRFVCDDLVRAGAPRFQPDGLLSKTLAHLQDVVPPRGYAFVAEDDGDAVLGMVFLRPSGAGAMEIKRLYVPPAGRGMGVGRALVMAAVAAAQEAGAAVVRLDSTRNLTPALDLYRKLGFVERDAFPESDLAGDPVLGPWAIYMELPLSPQGQSIQR</sequence>
<dbReference type="InterPro" id="IPR050832">
    <property type="entry name" value="Bact_Acetyltransf"/>
</dbReference>
<dbReference type="Proteomes" id="UP000245390">
    <property type="component" value="Unassembled WGS sequence"/>
</dbReference>
<dbReference type="PROSITE" id="PS51186">
    <property type="entry name" value="GNAT"/>
    <property type="match status" value="1"/>
</dbReference>
<accession>A0A316G9C9</accession>
<dbReference type="InterPro" id="IPR016181">
    <property type="entry name" value="Acyl_CoA_acyltransferase"/>
</dbReference>
<organism evidence="4 5">
    <name type="scientific">Silicimonas algicola</name>
    <dbReference type="NCBI Taxonomy" id="1826607"/>
    <lineage>
        <taxon>Bacteria</taxon>
        <taxon>Pseudomonadati</taxon>
        <taxon>Pseudomonadota</taxon>
        <taxon>Alphaproteobacteria</taxon>
        <taxon>Rhodobacterales</taxon>
        <taxon>Paracoccaceae</taxon>
    </lineage>
</organism>
<evidence type="ECO:0000256" key="2">
    <source>
        <dbReference type="ARBA" id="ARBA00023315"/>
    </source>
</evidence>
<evidence type="ECO:0000313" key="4">
    <source>
        <dbReference type="EMBL" id="PWK56825.1"/>
    </source>
</evidence>